<keyword evidence="3" id="KW-1185">Reference proteome</keyword>
<comment type="similarity">
    <text evidence="1">Belongs to the UPF0386 family.</text>
</comment>
<dbReference type="EMBL" id="FOZW01000001">
    <property type="protein sequence ID" value="SFS41516.1"/>
    <property type="molecule type" value="Genomic_DNA"/>
</dbReference>
<evidence type="ECO:0000256" key="1">
    <source>
        <dbReference type="HAMAP-Rule" id="MF_00827"/>
    </source>
</evidence>
<dbReference type="Proteomes" id="UP000199392">
    <property type="component" value="Unassembled WGS sequence"/>
</dbReference>
<accession>A0A1I6PMV6</accession>
<dbReference type="HAMAP" id="MF_00827">
    <property type="entry name" value="UPF0386"/>
    <property type="match status" value="1"/>
</dbReference>
<dbReference type="Pfam" id="PF09857">
    <property type="entry name" value="YjhX_toxin"/>
    <property type="match status" value="1"/>
</dbReference>
<organism evidence="2 3">
    <name type="scientific">Alloyangia pacifica</name>
    <dbReference type="NCBI Taxonomy" id="311180"/>
    <lineage>
        <taxon>Bacteria</taxon>
        <taxon>Pseudomonadati</taxon>
        <taxon>Pseudomonadota</taxon>
        <taxon>Alphaproteobacteria</taxon>
        <taxon>Rhodobacterales</taxon>
        <taxon>Roseobacteraceae</taxon>
        <taxon>Alloyangia</taxon>
    </lineage>
</organism>
<dbReference type="RefSeq" id="WP_092421694.1">
    <property type="nucleotide sequence ID" value="NZ_FNCL01000002.1"/>
</dbReference>
<reference evidence="3" key="1">
    <citation type="submission" date="2016-10" db="EMBL/GenBank/DDBJ databases">
        <authorList>
            <person name="Varghese N."/>
            <person name="Submissions S."/>
        </authorList>
    </citation>
    <scope>NUCLEOTIDE SEQUENCE [LARGE SCALE GENOMIC DNA]</scope>
    <source>
        <strain evidence="3">DSM 26894</strain>
    </source>
</reference>
<dbReference type="AlphaFoldDB" id="A0A1I6PMV6"/>
<dbReference type="NCBIfam" id="NF010240">
    <property type="entry name" value="PRK13687.1"/>
    <property type="match status" value="1"/>
</dbReference>
<dbReference type="OrthoDB" id="7204880at2"/>
<dbReference type="STRING" id="311180.SAMN04488050_101651"/>
<dbReference type="InterPro" id="IPR018654">
    <property type="entry name" value="YjhX_toxin"/>
</dbReference>
<protein>
    <recommendedName>
        <fullName evidence="1">UPF0386 protein SAMN04488050_101651</fullName>
    </recommendedName>
</protein>
<evidence type="ECO:0000313" key="3">
    <source>
        <dbReference type="Proteomes" id="UP000199392"/>
    </source>
</evidence>
<proteinExistence type="inferred from homology"/>
<gene>
    <name evidence="2" type="ORF">SAMN04488050_101651</name>
</gene>
<evidence type="ECO:0000313" key="2">
    <source>
        <dbReference type="EMBL" id="SFS41516.1"/>
    </source>
</evidence>
<sequence>MNISKPEHRVLHVLAQGGRISHLREGGRITEVTCITRDGMILVNCSLELFLRLRRKRLIASSAGSAYRISERGRRLVAARPDNRM</sequence>
<name>A0A1I6PMV6_9RHOB</name>